<dbReference type="HOGENOM" id="CLU_2197123_0_0_1"/>
<evidence type="ECO:0000313" key="2">
    <source>
        <dbReference type="EMBL" id="EXL64331.1"/>
    </source>
</evidence>
<feature type="region of interest" description="Disordered" evidence="1">
    <location>
        <begin position="1"/>
        <end position="40"/>
    </location>
</feature>
<feature type="compositionally biased region" description="Basic and acidic residues" evidence="1">
    <location>
        <begin position="18"/>
        <end position="27"/>
    </location>
</feature>
<name>X0GWY7_FUSOX</name>
<evidence type="ECO:0000256" key="1">
    <source>
        <dbReference type="SAM" id="MobiDB-lite"/>
    </source>
</evidence>
<dbReference type="Proteomes" id="UP000030676">
    <property type="component" value="Unassembled WGS sequence"/>
</dbReference>
<protein>
    <recommendedName>
        <fullName evidence="3">Endonuclease/exonuclease/phosphatase domain-containing protein</fullName>
    </recommendedName>
</protein>
<dbReference type="AlphaFoldDB" id="X0GWY7"/>
<gene>
    <name evidence="2" type="ORF">FOPG_19402</name>
</gene>
<dbReference type="EMBL" id="KK034180">
    <property type="protein sequence ID" value="EXL64331.1"/>
    <property type="molecule type" value="Genomic_DNA"/>
</dbReference>
<evidence type="ECO:0008006" key="3">
    <source>
        <dbReference type="Google" id="ProtNLM"/>
    </source>
</evidence>
<reference evidence="2" key="2">
    <citation type="submission" date="2014-03" db="EMBL/GenBank/DDBJ databases">
        <title>The Genome Annotation of Fusarium oxysporum PHW808.</title>
        <authorList>
            <consortium name="The Broad Institute Genomics Platform"/>
            <person name="Ma L.-J."/>
            <person name="Corby-Kistler H."/>
            <person name="Broz K."/>
            <person name="Gale L.R."/>
            <person name="Jonkers W."/>
            <person name="O'Donnell K."/>
            <person name="Ploetz R."/>
            <person name="Steinberg C."/>
            <person name="Schwartz D.C."/>
            <person name="VanEtten H."/>
            <person name="Zhou S."/>
            <person name="Young S.K."/>
            <person name="Zeng Q."/>
            <person name="Gargeya S."/>
            <person name="Fitzgerald M."/>
            <person name="Abouelleil A."/>
            <person name="Alvarado L."/>
            <person name="Chapman S.B."/>
            <person name="Gainer-Dewar J."/>
            <person name="Goldberg J."/>
            <person name="Griggs A."/>
            <person name="Gujja S."/>
            <person name="Hansen M."/>
            <person name="Howarth C."/>
            <person name="Imamovic A."/>
            <person name="Ireland A."/>
            <person name="Larimer J."/>
            <person name="McCowan C."/>
            <person name="Murphy C."/>
            <person name="Pearson M."/>
            <person name="Poon T.W."/>
            <person name="Priest M."/>
            <person name="Roberts A."/>
            <person name="Saif S."/>
            <person name="Shea T."/>
            <person name="Sykes S."/>
            <person name="Wortman J."/>
            <person name="Nusbaum C."/>
            <person name="Birren B."/>
        </authorList>
    </citation>
    <scope>NUCLEOTIDE SEQUENCE</scope>
    <source>
        <strain evidence="2">54008</strain>
    </source>
</reference>
<sequence>MRRRPGKAVDGVITGDFNRQDQMKRGNDVSVAKQGDGSDYRLDERIHASKPSPARRKDMGKRRLWETWTWFSLPGSLRTHVSKVRYMGAAEDEQIDVDGFGSHLDLDT</sequence>
<reference evidence="2" key="1">
    <citation type="submission" date="2011-11" db="EMBL/GenBank/DDBJ databases">
        <title>The Genome Sequence of Fusarium oxysporum PHW808.</title>
        <authorList>
            <consortium name="The Broad Institute Genome Sequencing Platform"/>
            <person name="Ma L.-J."/>
            <person name="Gale L.R."/>
            <person name="Schwartz D.C."/>
            <person name="Zhou S."/>
            <person name="Corby-Kistler H."/>
            <person name="Young S.K."/>
            <person name="Zeng Q."/>
            <person name="Gargeya S."/>
            <person name="Fitzgerald M."/>
            <person name="Haas B."/>
            <person name="Abouelleil A."/>
            <person name="Alvarado L."/>
            <person name="Arachchi H.M."/>
            <person name="Berlin A."/>
            <person name="Brown A."/>
            <person name="Chapman S.B."/>
            <person name="Chen Z."/>
            <person name="Dunbar C."/>
            <person name="Freedman E."/>
            <person name="Gearin G."/>
            <person name="Goldberg J."/>
            <person name="Griggs A."/>
            <person name="Gujja S."/>
            <person name="Heiman D."/>
            <person name="Howarth C."/>
            <person name="Larson L."/>
            <person name="Lui A."/>
            <person name="MacDonald P.J.P."/>
            <person name="Montmayeur A."/>
            <person name="Murphy C."/>
            <person name="Neiman D."/>
            <person name="Pearson M."/>
            <person name="Priest M."/>
            <person name="Roberts A."/>
            <person name="Saif S."/>
            <person name="Shea T."/>
            <person name="Shenoy N."/>
            <person name="Sisk P."/>
            <person name="Stolte C."/>
            <person name="Sykes S."/>
            <person name="Wortman J."/>
            <person name="Nusbaum C."/>
            <person name="Birren B."/>
        </authorList>
    </citation>
    <scope>NUCLEOTIDE SEQUENCE [LARGE SCALE GENOMIC DNA]</scope>
    <source>
        <strain evidence="2">54008</strain>
    </source>
</reference>
<accession>X0GWY7</accession>
<organism evidence="2">
    <name type="scientific">Fusarium oxysporum f. sp. conglutinans race 2 54008</name>
    <dbReference type="NCBI Taxonomy" id="1089457"/>
    <lineage>
        <taxon>Eukaryota</taxon>
        <taxon>Fungi</taxon>
        <taxon>Dikarya</taxon>
        <taxon>Ascomycota</taxon>
        <taxon>Pezizomycotina</taxon>
        <taxon>Sordariomycetes</taxon>
        <taxon>Hypocreomycetidae</taxon>
        <taxon>Hypocreales</taxon>
        <taxon>Nectriaceae</taxon>
        <taxon>Fusarium</taxon>
        <taxon>Fusarium oxysporum species complex</taxon>
    </lineage>
</organism>
<proteinExistence type="predicted"/>